<evidence type="ECO:0000256" key="1">
    <source>
        <dbReference type="SAM" id="Phobius"/>
    </source>
</evidence>
<name>A0A1G7NNJ6_9PROT</name>
<gene>
    <name evidence="2" type="ORF">SAMN05216241_102238</name>
</gene>
<feature type="transmembrane region" description="Helical" evidence="1">
    <location>
        <begin position="155"/>
        <end position="179"/>
    </location>
</feature>
<keyword evidence="1" id="KW-0812">Transmembrane</keyword>
<organism evidence="2 3">
    <name type="scientific">Limimonas halophila</name>
    <dbReference type="NCBI Taxonomy" id="1082479"/>
    <lineage>
        <taxon>Bacteria</taxon>
        <taxon>Pseudomonadati</taxon>
        <taxon>Pseudomonadota</taxon>
        <taxon>Alphaproteobacteria</taxon>
        <taxon>Rhodospirillales</taxon>
        <taxon>Rhodovibrionaceae</taxon>
        <taxon>Limimonas</taxon>
    </lineage>
</organism>
<dbReference type="STRING" id="1082479.SAMN05216241_102238"/>
<feature type="transmembrane region" description="Helical" evidence="1">
    <location>
        <begin position="45"/>
        <end position="67"/>
    </location>
</feature>
<feature type="transmembrane region" description="Helical" evidence="1">
    <location>
        <begin position="221"/>
        <end position="243"/>
    </location>
</feature>
<dbReference type="RefSeq" id="WP_090018870.1">
    <property type="nucleotide sequence ID" value="NZ_FNCE01000002.1"/>
</dbReference>
<keyword evidence="1" id="KW-1133">Transmembrane helix</keyword>
<keyword evidence="1" id="KW-0472">Membrane</keyword>
<evidence type="ECO:0000313" key="2">
    <source>
        <dbReference type="EMBL" id="SDF75563.1"/>
    </source>
</evidence>
<dbReference type="AlphaFoldDB" id="A0A1G7NNJ6"/>
<sequence length="250" mass="25525">MTLPYLLLSALRDRLVAAMAMGLVAIWLVAAFAGGTSIAEEGAAASVFAAFGARLLVIGGLVLFVALQVRRLSESGELHLLLATPVSRGRFVVQAWAGFATLAVGFALAAGAIAGVAGWPPAQPAGLAVWTATLALEGIVMAALALFVALGLRGVIAGVLVALGLYVVARMMGVLLAIANSKFAPTDGWMGQLVDVLGLLLPRLDLLAQSRWLVHGLESPYTIGIAAAQAAVYTAALVAAVVFDAQGQSL</sequence>
<dbReference type="EMBL" id="FNCE01000002">
    <property type="protein sequence ID" value="SDF75563.1"/>
    <property type="molecule type" value="Genomic_DNA"/>
</dbReference>
<keyword evidence="3" id="KW-1185">Reference proteome</keyword>
<evidence type="ECO:0000313" key="3">
    <source>
        <dbReference type="Proteomes" id="UP000199415"/>
    </source>
</evidence>
<dbReference type="Proteomes" id="UP000199415">
    <property type="component" value="Unassembled WGS sequence"/>
</dbReference>
<feature type="transmembrane region" description="Helical" evidence="1">
    <location>
        <begin position="125"/>
        <end position="148"/>
    </location>
</feature>
<protein>
    <recommendedName>
        <fullName evidence="4">ABC-2 family transporter protein</fullName>
    </recommendedName>
</protein>
<reference evidence="2 3" key="1">
    <citation type="submission" date="2016-10" db="EMBL/GenBank/DDBJ databases">
        <authorList>
            <person name="de Groot N.N."/>
        </authorList>
    </citation>
    <scope>NUCLEOTIDE SEQUENCE [LARGE SCALE GENOMIC DNA]</scope>
    <source>
        <strain evidence="2 3">DSM 25584</strain>
    </source>
</reference>
<accession>A0A1G7NNJ6</accession>
<proteinExistence type="predicted"/>
<evidence type="ECO:0008006" key="4">
    <source>
        <dbReference type="Google" id="ProtNLM"/>
    </source>
</evidence>
<feature type="transmembrane region" description="Helical" evidence="1">
    <location>
        <begin position="96"/>
        <end position="119"/>
    </location>
</feature>
<feature type="transmembrane region" description="Helical" evidence="1">
    <location>
        <begin position="15"/>
        <end position="39"/>
    </location>
</feature>